<evidence type="ECO:0000313" key="1">
    <source>
        <dbReference type="EMBL" id="KAJ8129622.1"/>
    </source>
</evidence>
<dbReference type="Proteomes" id="UP001153332">
    <property type="component" value="Unassembled WGS sequence"/>
</dbReference>
<name>A0ACC2JQ34_9PEZI</name>
<reference evidence="1" key="1">
    <citation type="submission" date="2022-12" db="EMBL/GenBank/DDBJ databases">
        <title>Genome Sequence of Lasiodiplodia mahajangana.</title>
        <authorList>
            <person name="Buettner E."/>
        </authorList>
    </citation>
    <scope>NUCLEOTIDE SEQUENCE</scope>
    <source>
        <strain evidence="1">VT137</strain>
    </source>
</reference>
<proteinExistence type="predicted"/>
<dbReference type="EMBL" id="JAPUUL010000707">
    <property type="protein sequence ID" value="KAJ8129622.1"/>
    <property type="molecule type" value="Genomic_DNA"/>
</dbReference>
<organism evidence="1 2">
    <name type="scientific">Lasiodiplodia mahajangana</name>
    <dbReference type="NCBI Taxonomy" id="1108764"/>
    <lineage>
        <taxon>Eukaryota</taxon>
        <taxon>Fungi</taxon>
        <taxon>Dikarya</taxon>
        <taxon>Ascomycota</taxon>
        <taxon>Pezizomycotina</taxon>
        <taxon>Dothideomycetes</taxon>
        <taxon>Dothideomycetes incertae sedis</taxon>
        <taxon>Botryosphaeriales</taxon>
        <taxon>Botryosphaeriaceae</taxon>
        <taxon>Lasiodiplodia</taxon>
    </lineage>
</organism>
<comment type="caution">
    <text evidence="1">The sequence shown here is derived from an EMBL/GenBank/DDBJ whole genome shotgun (WGS) entry which is preliminary data.</text>
</comment>
<sequence>MAPEKRKDPGDIDGRSRAESSPEASDSKSISGRSKAAIRVSLACVQCRSKHVKCDATQPACGRCVAEGKPCYYTKSRRGIRDPKKRSLILDEPPRPPLRHVSPATKDASTALPVNSPNRLSNGWTVPRRANTATDESLISAFFDHFHFGHPILPPKRYFLQYAESDPNSYHFLLAVVDFCGGLYTRCAHLSELREAAYSMACGSLPFTVQSVQGLHILAIVAFGESKFSHHIGFANRCWAMAIELGMHQKSFADCILDPVWAESCRRTWWYTRYQGLIRRVHKIDLTVDIQNIESDADVPYSEEWEYQSGEIPLPISLSQYEREVDLGRSDFPSLAFQIEMCRIQTDITISCDESACEDEERIEVIDQLDSKICDFLRRVPRWKMDVGELLIILASSAGRKSDRSRHAIPMVVPVDPDGRPDQVIFGAVAWAHISRIRLRQSSLRSGLNLREYFPLGPACGPDHKGQAVKRFGWNPHSVDIEAANSLCDMFRRSFPIKSIRPMMVPGLLRVAIVYLDACVFLGLDSPVFRERIHALIRILRIHGETWPLSKRIAEDIQIVANDYLVPKGLSTVDSDSDSWNNTVTDVPSSGPLFEPSTMPFNPYSFLDSHMQSVLLNYREPEQNAFSTFLTEGLAPTSSGPC</sequence>
<gene>
    <name evidence="1" type="ORF">O1611_g4008</name>
</gene>
<accession>A0ACC2JQ34</accession>
<protein>
    <submittedName>
        <fullName evidence="1">Uncharacterized protein</fullName>
    </submittedName>
</protein>
<evidence type="ECO:0000313" key="2">
    <source>
        <dbReference type="Proteomes" id="UP001153332"/>
    </source>
</evidence>
<keyword evidence="2" id="KW-1185">Reference proteome</keyword>